<feature type="compositionally biased region" description="Basic residues" evidence="1">
    <location>
        <begin position="95"/>
        <end position="104"/>
    </location>
</feature>
<feature type="compositionally biased region" description="Low complexity" evidence="1">
    <location>
        <begin position="105"/>
        <end position="115"/>
    </location>
</feature>
<protein>
    <submittedName>
        <fullName evidence="2">Uncharacterized protein</fullName>
    </submittedName>
</protein>
<name>A0A813LFF0_POLGL</name>
<evidence type="ECO:0000313" key="2">
    <source>
        <dbReference type="EMBL" id="CAE8732548.1"/>
    </source>
</evidence>
<proteinExistence type="predicted"/>
<dbReference type="Proteomes" id="UP000626109">
    <property type="component" value="Unassembled WGS sequence"/>
</dbReference>
<accession>A0A813LFF0</accession>
<organism evidence="2 3">
    <name type="scientific">Polarella glacialis</name>
    <name type="common">Dinoflagellate</name>
    <dbReference type="NCBI Taxonomy" id="89957"/>
    <lineage>
        <taxon>Eukaryota</taxon>
        <taxon>Sar</taxon>
        <taxon>Alveolata</taxon>
        <taxon>Dinophyceae</taxon>
        <taxon>Suessiales</taxon>
        <taxon>Suessiaceae</taxon>
        <taxon>Polarella</taxon>
    </lineage>
</organism>
<reference evidence="2" key="1">
    <citation type="submission" date="2021-02" db="EMBL/GenBank/DDBJ databases">
        <authorList>
            <person name="Dougan E. K."/>
            <person name="Rhodes N."/>
            <person name="Thang M."/>
            <person name="Chan C."/>
        </authorList>
    </citation>
    <scope>NUCLEOTIDE SEQUENCE</scope>
</reference>
<comment type="caution">
    <text evidence="2">The sequence shown here is derived from an EMBL/GenBank/DDBJ whole genome shotgun (WGS) entry which is preliminary data.</text>
</comment>
<feature type="compositionally biased region" description="Low complexity" evidence="1">
    <location>
        <begin position="14"/>
        <end position="31"/>
    </location>
</feature>
<evidence type="ECO:0000256" key="1">
    <source>
        <dbReference type="SAM" id="MobiDB-lite"/>
    </source>
</evidence>
<dbReference type="EMBL" id="CAJNNW010036181">
    <property type="protein sequence ID" value="CAE8732548.1"/>
    <property type="molecule type" value="Genomic_DNA"/>
</dbReference>
<gene>
    <name evidence="2" type="ORF">PGLA2088_LOCUS46444</name>
</gene>
<feature type="compositionally biased region" description="Low complexity" evidence="1">
    <location>
        <begin position="79"/>
        <end position="94"/>
    </location>
</feature>
<evidence type="ECO:0000313" key="3">
    <source>
        <dbReference type="Proteomes" id="UP000626109"/>
    </source>
</evidence>
<dbReference type="AlphaFoldDB" id="A0A813LFF0"/>
<sequence length="115" mass="12388">MHCSKYIRLSASNPTPSVSTSKPGTSTSGSSCRVDTGSELQLSTGDSGLHSPHTRSACWDSASEFRGAPPWLSPEAFENHNNNNKNNNNNNNNHNNHHNNHHNKNSNNNNNGPGG</sequence>
<feature type="region of interest" description="Disordered" evidence="1">
    <location>
        <begin position="1"/>
        <end position="115"/>
    </location>
</feature>